<dbReference type="Proteomes" id="UP000608530">
    <property type="component" value="Unassembled WGS sequence"/>
</dbReference>
<dbReference type="RefSeq" id="WP_200114698.1">
    <property type="nucleotide sequence ID" value="NZ_JAEHOH010000006.1"/>
</dbReference>
<comment type="caution">
    <text evidence="5">The sequence shown here is derived from an EMBL/GenBank/DDBJ whole genome shotgun (WGS) entry which is preliminary data.</text>
</comment>
<dbReference type="InterPro" id="IPR028082">
    <property type="entry name" value="Peripla_BP_I"/>
</dbReference>
<evidence type="ECO:0000256" key="1">
    <source>
        <dbReference type="ARBA" id="ARBA00023015"/>
    </source>
</evidence>
<dbReference type="CDD" id="cd06267">
    <property type="entry name" value="PBP1_LacI_sugar_binding-like"/>
    <property type="match status" value="1"/>
</dbReference>
<dbReference type="Pfam" id="PF00356">
    <property type="entry name" value="LacI"/>
    <property type="match status" value="1"/>
</dbReference>
<protein>
    <submittedName>
        <fullName evidence="5">LacI family DNA-binding transcriptional regulator</fullName>
    </submittedName>
</protein>
<keyword evidence="1" id="KW-0805">Transcription regulation</keyword>
<keyword evidence="6" id="KW-1185">Reference proteome</keyword>
<dbReference type="AlphaFoldDB" id="A0A934Q6U9"/>
<evidence type="ECO:0000256" key="2">
    <source>
        <dbReference type="ARBA" id="ARBA00023125"/>
    </source>
</evidence>
<name>A0A934Q6U9_9MICO</name>
<dbReference type="EMBL" id="JAEHOH010000006">
    <property type="protein sequence ID" value="MBK0418513.1"/>
    <property type="molecule type" value="Genomic_DNA"/>
</dbReference>
<dbReference type="SMART" id="SM00354">
    <property type="entry name" value="HTH_LACI"/>
    <property type="match status" value="1"/>
</dbReference>
<dbReference type="PANTHER" id="PTHR30146">
    <property type="entry name" value="LACI-RELATED TRANSCRIPTIONAL REPRESSOR"/>
    <property type="match status" value="1"/>
</dbReference>
<dbReference type="InterPro" id="IPR046335">
    <property type="entry name" value="LacI/GalR-like_sensor"/>
</dbReference>
<accession>A0A934Q6U9</accession>
<dbReference type="Pfam" id="PF13377">
    <property type="entry name" value="Peripla_BP_3"/>
    <property type="match status" value="1"/>
</dbReference>
<evidence type="ECO:0000259" key="4">
    <source>
        <dbReference type="PROSITE" id="PS50932"/>
    </source>
</evidence>
<organism evidence="5 6">
    <name type="scientific">Leucobacter chromiisoli</name>
    <dbReference type="NCBI Taxonomy" id="2796471"/>
    <lineage>
        <taxon>Bacteria</taxon>
        <taxon>Bacillati</taxon>
        <taxon>Actinomycetota</taxon>
        <taxon>Actinomycetes</taxon>
        <taxon>Micrococcales</taxon>
        <taxon>Microbacteriaceae</taxon>
        <taxon>Leucobacter</taxon>
    </lineage>
</organism>
<feature type="domain" description="HTH lacI-type" evidence="4">
    <location>
        <begin position="2"/>
        <end position="56"/>
    </location>
</feature>
<evidence type="ECO:0000313" key="6">
    <source>
        <dbReference type="Proteomes" id="UP000608530"/>
    </source>
</evidence>
<dbReference type="GO" id="GO:0003700">
    <property type="term" value="F:DNA-binding transcription factor activity"/>
    <property type="evidence" value="ECO:0007669"/>
    <property type="project" value="TreeGrafter"/>
</dbReference>
<dbReference type="Gene3D" id="3.40.50.2300">
    <property type="match status" value="2"/>
</dbReference>
<dbReference type="CDD" id="cd01392">
    <property type="entry name" value="HTH_LacI"/>
    <property type="match status" value="1"/>
</dbReference>
<keyword evidence="2 5" id="KW-0238">DNA-binding</keyword>
<dbReference type="SUPFAM" id="SSF53822">
    <property type="entry name" value="Periplasmic binding protein-like I"/>
    <property type="match status" value="1"/>
</dbReference>
<proteinExistence type="predicted"/>
<evidence type="ECO:0000313" key="5">
    <source>
        <dbReference type="EMBL" id="MBK0418513.1"/>
    </source>
</evidence>
<dbReference type="PROSITE" id="PS50932">
    <property type="entry name" value="HTH_LACI_2"/>
    <property type="match status" value="1"/>
</dbReference>
<dbReference type="PANTHER" id="PTHR30146:SF109">
    <property type="entry name" value="HTH-TYPE TRANSCRIPTIONAL REGULATOR GALS"/>
    <property type="match status" value="1"/>
</dbReference>
<dbReference type="SUPFAM" id="SSF47413">
    <property type="entry name" value="lambda repressor-like DNA-binding domains"/>
    <property type="match status" value="1"/>
</dbReference>
<dbReference type="Gene3D" id="1.10.260.40">
    <property type="entry name" value="lambda repressor-like DNA-binding domains"/>
    <property type="match status" value="1"/>
</dbReference>
<sequence length="325" mass="35105">MATMREVAARAGVSPKTVSRVFNDDPHVTPETRARVERVMRELNYVPNALATTFRSGRSRAIGVAVPDIVDPFFAAIARSVEGVAREHGLSTLVTSLGEDPAEERGAIESLLARQLTGLVLAPVGTVHSWLARWQGHTSIVFVDRAPLDIVADSFTDDDRGGAVAGTQHLVEHGHRRIAYLGDRLDLSTEINRLAGYRAALERAGIAFDEGLVVANTARREPARAALDRLRSLADPPTAIFSSNARTSMSLVYALAGRPTPVVGFGDFPFADAVTPAFTVLDQSPARLGELAARRIFERVEHPDRSLERSITLDVALLERASCGV</sequence>
<dbReference type="InterPro" id="IPR010982">
    <property type="entry name" value="Lambda_DNA-bd_dom_sf"/>
</dbReference>
<dbReference type="GO" id="GO:0000976">
    <property type="term" value="F:transcription cis-regulatory region binding"/>
    <property type="evidence" value="ECO:0007669"/>
    <property type="project" value="TreeGrafter"/>
</dbReference>
<reference evidence="5" key="1">
    <citation type="submission" date="2020-12" db="EMBL/GenBank/DDBJ databases">
        <title>Leucobacter sp. CAS1, isolated from Chromium sludge.</title>
        <authorList>
            <person name="Xu Z."/>
        </authorList>
    </citation>
    <scope>NUCLEOTIDE SEQUENCE</scope>
    <source>
        <strain evidence="5">CSA1</strain>
    </source>
</reference>
<keyword evidence="3" id="KW-0804">Transcription</keyword>
<gene>
    <name evidence="5" type="ORF">JD276_05635</name>
</gene>
<dbReference type="InterPro" id="IPR000843">
    <property type="entry name" value="HTH_LacI"/>
</dbReference>
<evidence type="ECO:0000256" key="3">
    <source>
        <dbReference type="ARBA" id="ARBA00023163"/>
    </source>
</evidence>